<evidence type="ECO:0000256" key="3">
    <source>
        <dbReference type="ARBA" id="ARBA00023012"/>
    </source>
</evidence>
<keyword evidence="3" id="KW-0902">Two-component regulatory system</keyword>
<reference evidence="7 8" key="1">
    <citation type="submission" date="2023-04" db="EMBL/GenBank/DDBJ databases">
        <title>Fusibacter bizertensis strain WBS, isolated from littoral bottom sediments of the Arctic seas - biochemical and genomic analysis.</title>
        <authorList>
            <person name="Brioukhanov A.L."/>
        </authorList>
    </citation>
    <scope>NUCLEOTIDE SEQUENCE [LARGE SCALE GENOMIC DNA]</scope>
    <source>
        <strain evidence="7 8">WBS</strain>
    </source>
</reference>
<feature type="domain" description="Response regulatory" evidence="6">
    <location>
        <begin position="2"/>
        <end position="118"/>
    </location>
</feature>
<evidence type="ECO:0000313" key="8">
    <source>
        <dbReference type="Proteomes" id="UP001158045"/>
    </source>
</evidence>
<evidence type="ECO:0000259" key="6">
    <source>
        <dbReference type="PROSITE" id="PS50110"/>
    </source>
</evidence>
<dbReference type="RefSeq" id="WP_281093445.1">
    <property type="nucleotide sequence ID" value="NZ_JARYZI010000003.1"/>
</dbReference>
<protein>
    <recommendedName>
        <fullName evidence="1">Stage 0 sporulation protein A homolog</fullName>
    </recommendedName>
</protein>
<sequence>MKIYIVDDDIIVIKMIEEIVLDGELGEIIGTCDKSLTALDEICLLKPDILIVDLLMPELDGISLVERFKRVCPNSKCIMISQVSSKKIVGDAYDKGITFFISKPVNKKEIRQVIKNLTDQITLESHLNKIKQVLSLEDIKQVSFSEKHKQNDEQDIEKKFKMIFSRLGILGEVGCDDISRLCLHIMSSDKQGSNHKLKDLSNYLSDNPKAMEQRIRRTINKGLSNIANLGIEDYLNENYVKYSNTLFDFDQVRLEMEFIRGKKGSGGKINIKKFMDNLILIVDEM</sequence>
<dbReference type="SUPFAM" id="SSF52172">
    <property type="entry name" value="CheY-like"/>
    <property type="match status" value="1"/>
</dbReference>
<dbReference type="Proteomes" id="UP001158045">
    <property type="component" value="Unassembled WGS sequence"/>
</dbReference>
<keyword evidence="8" id="KW-1185">Reference proteome</keyword>
<dbReference type="Pfam" id="PF08664">
    <property type="entry name" value="YcbB"/>
    <property type="match status" value="1"/>
</dbReference>
<dbReference type="Pfam" id="PF00072">
    <property type="entry name" value="Response_reg"/>
    <property type="match status" value="1"/>
</dbReference>
<evidence type="ECO:0000256" key="5">
    <source>
        <dbReference type="PROSITE-ProRule" id="PRU00169"/>
    </source>
</evidence>
<comment type="caution">
    <text evidence="7">The sequence shown here is derived from an EMBL/GenBank/DDBJ whole genome shotgun (WGS) entry which is preliminary data.</text>
</comment>
<dbReference type="InterPro" id="IPR050595">
    <property type="entry name" value="Bact_response_regulator"/>
</dbReference>
<dbReference type="PANTHER" id="PTHR44591:SF14">
    <property type="entry name" value="PROTEIN PILG"/>
    <property type="match status" value="1"/>
</dbReference>
<dbReference type="PROSITE" id="PS50110">
    <property type="entry name" value="RESPONSE_REGULATORY"/>
    <property type="match status" value="1"/>
</dbReference>
<proteinExistence type="predicted"/>
<evidence type="ECO:0000313" key="7">
    <source>
        <dbReference type="EMBL" id="MDH8677625.1"/>
    </source>
</evidence>
<evidence type="ECO:0000256" key="1">
    <source>
        <dbReference type="ARBA" id="ARBA00018672"/>
    </source>
</evidence>
<dbReference type="SMART" id="SM00448">
    <property type="entry name" value="REC"/>
    <property type="match status" value="1"/>
</dbReference>
<evidence type="ECO:0000256" key="4">
    <source>
        <dbReference type="ARBA" id="ARBA00024867"/>
    </source>
</evidence>
<feature type="modified residue" description="4-aspartylphosphate" evidence="5">
    <location>
        <position position="53"/>
    </location>
</feature>
<gene>
    <name evidence="7" type="ORF">QE109_05675</name>
</gene>
<accession>A0ABT6NB30</accession>
<dbReference type="EMBL" id="JARYZI010000003">
    <property type="protein sequence ID" value="MDH8677625.1"/>
    <property type="molecule type" value="Genomic_DNA"/>
</dbReference>
<keyword evidence="2 5" id="KW-0597">Phosphoprotein</keyword>
<organism evidence="7 8">
    <name type="scientific">Fusibacter bizertensis</name>
    <dbReference type="NCBI Taxonomy" id="1488331"/>
    <lineage>
        <taxon>Bacteria</taxon>
        <taxon>Bacillati</taxon>
        <taxon>Bacillota</taxon>
        <taxon>Clostridia</taxon>
        <taxon>Eubacteriales</taxon>
        <taxon>Eubacteriales Family XII. Incertae Sedis</taxon>
        <taxon>Fusibacter</taxon>
    </lineage>
</organism>
<dbReference type="InterPro" id="IPR001789">
    <property type="entry name" value="Sig_transdc_resp-reg_receiver"/>
</dbReference>
<comment type="function">
    <text evidence="4">May play the central regulatory role in sporulation. It may be an element of the effector pathway responsible for the activation of sporulation genes in response to nutritional stress. Spo0A may act in concert with spo0H (a sigma factor) to control the expression of some genes that are critical to the sporulation process.</text>
</comment>
<name>A0ABT6NB30_9FIRM</name>
<dbReference type="Gene3D" id="3.40.50.2300">
    <property type="match status" value="1"/>
</dbReference>
<dbReference type="InterPro" id="IPR013972">
    <property type="entry name" value="YcbB"/>
</dbReference>
<dbReference type="InterPro" id="IPR011006">
    <property type="entry name" value="CheY-like_superfamily"/>
</dbReference>
<dbReference type="PANTHER" id="PTHR44591">
    <property type="entry name" value="STRESS RESPONSE REGULATOR PROTEIN 1"/>
    <property type="match status" value="1"/>
</dbReference>
<evidence type="ECO:0000256" key="2">
    <source>
        <dbReference type="ARBA" id="ARBA00022553"/>
    </source>
</evidence>